<dbReference type="PROSITE" id="PS50011">
    <property type="entry name" value="PROTEIN_KINASE_DOM"/>
    <property type="match status" value="1"/>
</dbReference>
<dbReference type="InterPro" id="IPR051681">
    <property type="entry name" value="Ser/Thr_Kinases-Pseudokinases"/>
</dbReference>
<dbReference type="Pfam" id="PF07714">
    <property type="entry name" value="PK_Tyr_Ser-Thr"/>
    <property type="match status" value="1"/>
</dbReference>
<feature type="transmembrane region" description="Helical" evidence="2">
    <location>
        <begin position="713"/>
        <end position="738"/>
    </location>
</feature>
<dbReference type="SUPFAM" id="SSF56112">
    <property type="entry name" value="Protein kinase-like (PK-like)"/>
    <property type="match status" value="1"/>
</dbReference>
<dbReference type="InterPro" id="IPR001245">
    <property type="entry name" value="Ser-Thr/Tyr_kinase_cat_dom"/>
</dbReference>
<sequence>MLGCVVSLTSSHLSGSTIRDMNTGGSVLCSNSSFSSLLSSPNTDTEPFDPTYAPPEDPGGTSDPVKTPPAETPEPEHEPEPEEEPSAPHKPIECLPEDFKDGTVYDFTSVDDSQETSAKFWYCSFKGSKYQSSARPLTFNDCPGTVTVSLCSFTGFAFAGDAGAAVFVSNKNHIGNKCFTAVSSRFTSCSSTARAGALYVSVVDGVCIGGCDFTHCSTTADNSCGGALCLYGRYTSDPITERSFRLTESYFTNCTARGRGGGVHLSGVLSLSASDTWFRECEVFSESAITFGGGIFLAENVVLTMIDNYFIECSSRHAGSAIASRSQNELNLTRVLVKNCSSGTTGAICIVNTFSSSLLSFSIVLFVGNSVGEDTTFFSSKDVNLTENATKFTDLALIIIRPSLLPTLHFETCFTTVSSDSSGMIVGTNYDDWKWIAKSERYFDPEFDTISSRLTEAPTVRLNEVTGKIELELQGKTPLTSQEYEVKLKKMDGTETRLRILFVNGTGTLVSGSEYSLKFNTRYVITSIVGVVAGSANAVWIQPLTIPVEAWAFNLAATPSFLPFTTPKNPFLSTLQDATAHLIDSDPQSAFVVLHFDKEVCGSYDLIVLEGGKPVALTITVNSKFGATKEFKVIGDGKLLTHDTTYTIESIVPAPGTDSLFVLMNDLISFHIPQSSYVPPDEPEDAEAPEDKTQPETEDLNDKKAMSPEMKKLLSWLIPLVACLLVALVLAIVLVVLVNRRKQKKAQQTQKETEAQDSQTNDILHTNRRTHSAFDSSSALSTDVTLSSQGVESLSVPKGEPMEVMACNGGFEVSLVCASTTLFSMLHVEKREIPKRKVGQQVVDGLMAVLAKRQASDVMTRLSSHWILVDPLGNVQLRLQMRSTEAEQEEAHMNQLHSTSEATETLQHLPKYVEQAGMDGLRWRAPEVVACGWSAVDQHKAAVFSLGLVLWEIETGQVPFGALDAVNAQKQSATGIGPKMDTLKNEEFVALIRRCVQADPNHRPTLSEVAEFLSYHPEE</sequence>
<feature type="domain" description="Protein kinase" evidence="3">
    <location>
        <begin position="628"/>
        <end position="1019"/>
    </location>
</feature>
<keyword evidence="5" id="KW-1185">Reference proteome</keyword>
<accession>A0ABQ9WR61</accession>
<dbReference type="InterPro" id="IPR000719">
    <property type="entry name" value="Prot_kinase_dom"/>
</dbReference>
<feature type="compositionally biased region" description="Basic and acidic residues" evidence="1">
    <location>
        <begin position="689"/>
        <end position="704"/>
    </location>
</feature>
<dbReference type="PANTHER" id="PTHR44329">
    <property type="entry name" value="SERINE/THREONINE-PROTEIN KINASE TNNI3K-RELATED"/>
    <property type="match status" value="1"/>
</dbReference>
<evidence type="ECO:0000256" key="2">
    <source>
        <dbReference type="SAM" id="Phobius"/>
    </source>
</evidence>
<dbReference type="EMBL" id="JARBJD010000446">
    <property type="protein sequence ID" value="KAK2941974.1"/>
    <property type="molecule type" value="Genomic_DNA"/>
</dbReference>
<keyword evidence="2" id="KW-1133">Transmembrane helix</keyword>
<evidence type="ECO:0000256" key="1">
    <source>
        <dbReference type="SAM" id="MobiDB-lite"/>
    </source>
</evidence>
<organism evidence="4 5">
    <name type="scientific">Blattamonas nauphoetae</name>
    <dbReference type="NCBI Taxonomy" id="2049346"/>
    <lineage>
        <taxon>Eukaryota</taxon>
        <taxon>Metamonada</taxon>
        <taxon>Preaxostyla</taxon>
        <taxon>Oxymonadida</taxon>
        <taxon>Blattamonas</taxon>
    </lineage>
</organism>
<dbReference type="InterPro" id="IPR011050">
    <property type="entry name" value="Pectin_lyase_fold/virulence"/>
</dbReference>
<dbReference type="InterPro" id="IPR011009">
    <property type="entry name" value="Kinase-like_dom_sf"/>
</dbReference>
<evidence type="ECO:0000313" key="5">
    <source>
        <dbReference type="Proteomes" id="UP001281761"/>
    </source>
</evidence>
<reference evidence="4 5" key="1">
    <citation type="journal article" date="2022" name="bioRxiv">
        <title>Genomics of Preaxostyla Flagellates Illuminates Evolutionary Transitions and the Path Towards Mitochondrial Loss.</title>
        <authorList>
            <person name="Novak L.V.F."/>
            <person name="Treitli S.C."/>
            <person name="Pyrih J."/>
            <person name="Halakuc P."/>
            <person name="Pipaliya S.V."/>
            <person name="Vacek V."/>
            <person name="Brzon O."/>
            <person name="Soukal P."/>
            <person name="Eme L."/>
            <person name="Dacks J.B."/>
            <person name="Karnkowska A."/>
            <person name="Elias M."/>
            <person name="Hampl V."/>
        </authorList>
    </citation>
    <scope>NUCLEOTIDE SEQUENCE [LARGE SCALE GENOMIC DNA]</scope>
    <source>
        <strain evidence="4">NAU3</strain>
        <tissue evidence="4">Gut</tissue>
    </source>
</reference>
<keyword evidence="2" id="KW-0812">Transmembrane</keyword>
<keyword evidence="2" id="KW-0472">Membrane</keyword>
<dbReference type="Proteomes" id="UP001281761">
    <property type="component" value="Unassembled WGS sequence"/>
</dbReference>
<dbReference type="SUPFAM" id="SSF51126">
    <property type="entry name" value="Pectin lyase-like"/>
    <property type="match status" value="1"/>
</dbReference>
<dbReference type="Gene3D" id="1.10.510.10">
    <property type="entry name" value="Transferase(Phosphotransferase) domain 1"/>
    <property type="match status" value="1"/>
</dbReference>
<name>A0ABQ9WR61_9EUKA</name>
<evidence type="ECO:0000313" key="4">
    <source>
        <dbReference type="EMBL" id="KAK2941974.1"/>
    </source>
</evidence>
<evidence type="ECO:0000259" key="3">
    <source>
        <dbReference type="PROSITE" id="PS50011"/>
    </source>
</evidence>
<protein>
    <recommendedName>
        <fullName evidence="3">Protein kinase domain-containing protein</fullName>
    </recommendedName>
</protein>
<gene>
    <name evidence="4" type="ORF">BLNAU_23127</name>
</gene>
<feature type="region of interest" description="Disordered" evidence="1">
    <location>
        <begin position="33"/>
        <end position="93"/>
    </location>
</feature>
<proteinExistence type="predicted"/>
<feature type="region of interest" description="Disordered" evidence="1">
    <location>
        <begin position="678"/>
        <end position="704"/>
    </location>
</feature>
<comment type="caution">
    <text evidence="4">The sequence shown here is derived from an EMBL/GenBank/DDBJ whole genome shotgun (WGS) entry which is preliminary data.</text>
</comment>